<organism evidence="3">
    <name type="scientific">Chromera velia CCMP2878</name>
    <dbReference type="NCBI Taxonomy" id="1169474"/>
    <lineage>
        <taxon>Eukaryota</taxon>
        <taxon>Sar</taxon>
        <taxon>Alveolata</taxon>
        <taxon>Colpodellida</taxon>
        <taxon>Chromeraceae</taxon>
        <taxon>Chromera</taxon>
    </lineage>
</organism>
<dbReference type="GO" id="GO:0016042">
    <property type="term" value="P:lipid catabolic process"/>
    <property type="evidence" value="ECO:0007669"/>
    <property type="project" value="InterPro"/>
</dbReference>
<accession>A0A0G4I0Z0</accession>
<evidence type="ECO:0008006" key="4">
    <source>
        <dbReference type="Google" id="ProtNLM"/>
    </source>
</evidence>
<dbReference type="VEuPathDB" id="CryptoDB:Cvel_10068"/>
<dbReference type="AlphaFoldDB" id="A0A0G4I0Z0"/>
<evidence type="ECO:0000256" key="2">
    <source>
        <dbReference type="SAM" id="SignalP"/>
    </source>
</evidence>
<dbReference type="GO" id="GO:0005576">
    <property type="term" value="C:extracellular region"/>
    <property type="evidence" value="ECO:0007669"/>
    <property type="project" value="InterPro"/>
</dbReference>
<evidence type="ECO:0000256" key="1">
    <source>
        <dbReference type="SAM" id="MobiDB-lite"/>
    </source>
</evidence>
<protein>
    <recommendedName>
        <fullName evidence="4">Phospholipase A2 domain-containing protein</fullName>
    </recommendedName>
</protein>
<dbReference type="EMBL" id="CDMZ01004699">
    <property type="protein sequence ID" value="CEM50543.1"/>
    <property type="molecule type" value="Genomic_DNA"/>
</dbReference>
<dbReference type="PANTHER" id="PTHR12824:SF8">
    <property type="entry name" value="GXIVSPLA2, ISOFORM A"/>
    <property type="match status" value="1"/>
</dbReference>
<dbReference type="GO" id="GO:0004623">
    <property type="term" value="F:phospholipase A2 activity"/>
    <property type="evidence" value="ECO:0007669"/>
    <property type="project" value="InterPro"/>
</dbReference>
<dbReference type="SUPFAM" id="SSF48619">
    <property type="entry name" value="Phospholipase A2, PLA2"/>
    <property type="match status" value="1"/>
</dbReference>
<feature type="region of interest" description="Disordered" evidence="1">
    <location>
        <begin position="23"/>
        <end position="46"/>
    </location>
</feature>
<feature type="signal peptide" evidence="2">
    <location>
        <begin position="1"/>
        <end position="24"/>
    </location>
</feature>
<dbReference type="InterPro" id="IPR036444">
    <property type="entry name" value="PLipase_A2_dom_sf"/>
</dbReference>
<dbReference type="InterPro" id="IPR010711">
    <property type="entry name" value="PLA2G12"/>
</dbReference>
<name>A0A0G4I0Z0_9ALVE</name>
<dbReference type="Pfam" id="PF06951">
    <property type="entry name" value="PLA2G12"/>
    <property type="match status" value="1"/>
</dbReference>
<sequence length="407" mass="45288">MRLWLWSSFLSLSLLCDVGTGAEAQAPPSTASGGIPGAGAGAAGAPPHVNWQNFQKLRDDPEFVEMQSKILTSGFDTKKFEKLQSDGTFDKLSEKMKAFGIIDEEQNTTASVNATMAPPNITSFQEMFKSINPNSINAKEMYQSMMGQKICQLELCEGDDVALTKHKWNFTSGGCGPTSLMKMKSKFPFDSCCDLHAACYQVCGIDRQVCERTFKACLKKVCQQSGSRRACESETTIITMGSNMMGCDRFKDEQAESCECIAHKEAQGHLRTFIREFFERMPASIASEDEDTTPFPQTDEEIDAMIVEKGGVMKASSIIYKLINRHRDLVVGKKEDPPPQEGTQQPQWSQLREMAKEHLKSMGSEQEMDVNAILSDEGHIDLTALVGGMRKKMKEQKKNQQPPRNEL</sequence>
<dbReference type="PANTHER" id="PTHR12824">
    <property type="entry name" value="GROUP XII SECRETORY PHOSPHOLIPASE A2 FAMILY MEMBER"/>
    <property type="match status" value="1"/>
</dbReference>
<dbReference type="GO" id="GO:0006644">
    <property type="term" value="P:phospholipid metabolic process"/>
    <property type="evidence" value="ECO:0007669"/>
    <property type="project" value="InterPro"/>
</dbReference>
<dbReference type="GO" id="GO:0050482">
    <property type="term" value="P:arachidonate secretion"/>
    <property type="evidence" value="ECO:0007669"/>
    <property type="project" value="InterPro"/>
</dbReference>
<proteinExistence type="predicted"/>
<keyword evidence="2" id="KW-0732">Signal</keyword>
<dbReference type="GO" id="GO:0005509">
    <property type="term" value="F:calcium ion binding"/>
    <property type="evidence" value="ECO:0007669"/>
    <property type="project" value="InterPro"/>
</dbReference>
<gene>
    <name evidence="3" type="ORF">Cvel_10068</name>
</gene>
<reference evidence="3" key="1">
    <citation type="submission" date="2014-11" db="EMBL/GenBank/DDBJ databases">
        <authorList>
            <person name="Otto D Thomas"/>
            <person name="Naeem Raeece"/>
        </authorList>
    </citation>
    <scope>NUCLEOTIDE SEQUENCE</scope>
</reference>
<feature type="chain" id="PRO_5005192597" description="Phospholipase A2 domain-containing protein" evidence="2">
    <location>
        <begin position="25"/>
        <end position="407"/>
    </location>
</feature>
<evidence type="ECO:0000313" key="3">
    <source>
        <dbReference type="EMBL" id="CEM50543.1"/>
    </source>
</evidence>